<reference evidence="1 2" key="1">
    <citation type="submission" date="2017-07" db="EMBL/GenBank/DDBJ databases">
        <title>Mechanisms for carbon and nitrogen cycling indicate functional differentiation within the Candidate Phyla Radiation.</title>
        <authorList>
            <person name="Danczak R.E."/>
            <person name="Johnston M.D."/>
            <person name="Kenah C."/>
            <person name="Slattery M."/>
            <person name="Wrighton K.C."/>
            <person name="Wilkins M.J."/>
        </authorList>
    </citation>
    <scope>NUCLEOTIDE SEQUENCE [LARGE SCALE GENOMIC DNA]</scope>
    <source>
        <strain evidence="1">Licking1014_96</strain>
    </source>
</reference>
<protein>
    <recommendedName>
        <fullName evidence="3">Four helix bundle protein</fullName>
    </recommendedName>
</protein>
<dbReference type="NCBIfam" id="TIGR02436">
    <property type="entry name" value="four helix bundle protein"/>
    <property type="match status" value="1"/>
</dbReference>
<evidence type="ECO:0008006" key="3">
    <source>
        <dbReference type="Google" id="ProtNLM"/>
    </source>
</evidence>
<gene>
    <name evidence="1" type="ORF">CEN92_16</name>
</gene>
<dbReference type="Gene3D" id="1.20.1440.60">
    <property type="entry name" value="23S rRNA-intervening sequence"/>
    <property type="match status" value="1"/>
</dbReference>
<dbReference type="SUPFAM" id="SSF158446">
    <property type="entry name" value="IVS-encoded protein-like"/>
    <property type="match status" value="1"/>
</dbReference>
<comment type="caution">
    <text evidence="1">The sequence shown here is derived from an EMBL/GenBank/DDBJ whole genome shotgun (WGS) entry which is preliminary data.</text>
</comment>
<dbReference type="InterPro" id="IPR036583">
    <property type="entry name" value="23S_rRNA_IVS_sf"/>
</dbReference>
<organism evidence="1 2">
    <name type="scientific">Candidatus Berkelbacteria bacterium Licking1014_96</name>
    <dbReference type="NCBI Taxonomy" id="2017149"/>
    <lineage>
        <taxon>Bacteria</taxon>
        <taxon>Candidatus Berkelbacteria</taxon>
    </lineage>
</organism>
<dbReference type="AlphaFoldDB" id="A0A554LHJ1"/>
<dbReference type="PANTHER" id="PTHR38471">
    <property type="entry name" value="FOUR HELIX BUNDLE PROTEIN"/>
    <property type="match status" value="1"/>
</dbReference>
<sequence length="138" mass="16332">MQEEKTKNRIASFRDLEVYQEAYELSIIVMTKIVPKLPPNEKFDLKDQLSRSSKGVPRLIAEGYGKKHQKMGFQRYLDDAMSEINETIVSISHCKDIYQIEVALCEELVGRYDVLGRRVYRLSETWDRFRYKGRRYEG</sequence>
<dbReference type="Pfam" id="PF05635">
    <property type="entry name" value="23S_rRNA_IVP"/>
    <property type="match status" value="1"/>
</dbReference>
<dbReference type="EMBL" id="VMGH01000002">
    <property type="protein sequence ID" value="TSC92315.1"/>
    <property type="molecule type" value="Genomic_DNA"/>
</dbReference>
<evidence type="ECO:0000313" key="1">
    <source>
        <dbReference type="EMBL" id="TSC92315.1"/>
    </source>
</evidence>
<dbReference type="InterPro" id="IPR012657">
    <property type="entry name" value="23S_rRNA-intervening_sequence"/>
</dbReference>
<dbReference type="PANTHER" id="PTHR38471:SF2">
    <property type="entry name" value="FOUR HELIX BUNDLE PROTEIN"/>
    <property type="match status" value="1"/>
</dbReference>
<evidence type="ECO:0000313" key="2">
    <source>
        <dbReference type="Proteomes" id="UP000318296"/>
    </source>
</evidence>
<name>A0A554LHJ1_9BACT</name>
<proteinExistence type="predicted"/>
<dbReference type="Proteomes" id="UP000318296">
    <property type="component" value="Unassembled WGS sequence"/>
</dbReference>
<accession>A0A554LHJ1</accession>